<evidence type="ECO:0000256" key="7">
    <source>
        <dbReference type="PIRSR" id="PIRSR018168-3"/>
    </source>
</evidence>
<dbReference type="InterPro" id="IPR000805">
    <property type="entry name" value="Glyco_hydro_26"/>
</dbReference>
<evidence type="ECO:0000256" key="8">
    <source>
        <dbReference type="PROSITE-ProRule" id="PRU01100"/>
    </source>
</evidence>
<evidence type="ECO:0000256" key="1">
    <source>
        <dbReference type="ARBA" id="ARBA00007754"/>
    </source>
</evidence>
<evidence type="ECO:0000313" key="10">
    <source>
        <dbReference type="EMBL" id="RVU00528.1"/>
    </source>
</evidence>
<evidence type="ECO:0000259" key="9">
    <source>
        <dbReference type="PROSITE" id="PS51764"/>
    </source>
</evidence>
<keyword evidence="4" id="KW-0119">Carbohydrate metabolism</keyword>
<dbReference type="Pfam" id="PF02156">
    <property type="entry name" value="Glyco_hydro_26"/>
    <property type="match status" value="1"/>
</dbReference>
<feature type="binding site" evidence="6">
    <location>
        <position position="200"/>
    </location>
    <ligand>
        <name>substrate</name>
    </ligand>
</feature>
<dbReference type="PIRSF" id="PIRSF018168">
    <property type="entry name" value="Mannan-1_4-beta-mannosidase"/>
    <property type="match status" value="1"/>
</dbReference>
<dbReference type="Gene3D" id="3.20.20.80">
    <property type="entry name" value="Glycosidases"/>
    <property type="match status" value="1"/>
</dbReference>
<evidence type="ECO:0000313" key="11">
    <source>
        <dbReference type="Proteomes" id="UP000282759"/>
    </source>
</evidence>
<dbReference type="InterPro" id="IPR017853">
    <property type="entry name" value="GH"/>
</dbReference>
<dbReference type="SUPFAM" id="SSF51445">
    <property type="entry name" value="(Trans)glycosidases"/>
    <property type="match status" value="1"/>
</dbReference>
<feature type="domain" description="GH26" evidence="9">
    <location>
        <begin position="41"/>
        <end position="365"/>
    </location>
</feature>
<evidence type="ECO:0000256" key="5">
    <source>
        <dbReference type="PIRSR" id="PIRSR018168-1"/>
    </source>
</evidence>
<feature type="active site" description="Nucleophile" evidence="5 8">
    <location>
        <position position="300"/>
    </location>
</feature>
<evidence type="ECO:0000256" key="4">
    <source>
        <dbReference type="PIRNR" id="PIRNR018168"/>
    </source>
</evidence>
<dbReference type="OrthoDB" id="9803686at2"/>
<accession>A0A3S2UKP3</accession>
<keyword evidence="2 4" id="KW-0378">Hydrolase</keyword>
<dbReference type="GO" id="GO:0005576">
    <property type="term" value="C:extracellular region"/>
    <property type="evidence" value="ECO:0007669"/>
    <property type="project" value="UniProtKB-SubCell"/>
</dbReference>
<dbReference type="EC" id="3.2.1.78" evidence="4"/>
<dbReference type="Proteomes" id="UP000282759">
    <property type="component" value="Unassembled WGS sequence"/>
</dbReference>
<comment type="caution">
    <text evidence="10">The sequence shown here is derived from an EMBL/GenBank/DDBJ whole genome shotgun (WGS) entry which is preliminary data.</text>
</comment>
<feature type="binding site" evidence="6">
    <location>
        <position position="266"/>
    </location>
    <ligand>
        <name>substrate</name>
    </ligand>
</feature>
<comment type="subcellular location">
    <subcellularLocation>
        <location evidence="4">Secreted</location>
    </subcellularLocation>
</comment>
<dbReference type="AlphaFoldDB" id="A0A3S2UKP3"/>
<evidence type="ECO:0000256" key="2">
    <source>
        <dbReference type="ARBA" id="ARBA00022801"/>
    </source>
</evidence>
<dbReference type="InterPro" id="IPR016714">
    <property type="entry name" value="MANB/E"/>
</dbReference>
<keyword evidence="11" id="KW-1185">Reference proteome</keyword>
<name>A0A3S2UKP3_9SPHI</name>
<dbReference type="PROSITE" id="PS51764">
    <property type="entry name" value="GH26"/>
    <property type="match status" value="1"/>
</dbReference>
<dbReference type="EMBL" id="SACK01000004">
    <property type="protein sequence ID" value="RVU00528.1"/>
    <property type="molecule type" value="Genomic_DNA"/>
</dbReference>
<dbReference type="GO" id="GO:0006080">
    <property type="term" value="P:substituted mannan metabolic process"/>
    <property type="evidence" value="ECO:0007669"/>
    <property type="project" value="UniProtKB-UniRule"/>
</dbReference>
<evidence type="ECO:0000256" key="3">
    <source>
        <dbReference type="ARBA" id="ARBA00023295"/>
    </source>
</evidence>
<proteinExistence type="inferred from homology"/>
<feature type="binding site" evidence="6">
    <location>
        <position position="134"/>
    </location>
    <ligand>
        <name>substrate</name>
    </ligand>
</feature>
<protein>
    <recommendedName>
        <fullName evidence="4">Mannan endo-1,4-beta-mannosidase</fullName>
        <ecNumber evidence="4">3.2.1.78</ecNumber>
    </recommendedName>
</protein>
<dbReference type="PANTHER" id="PTHR40079">
    <property type="entry name" value="MANNAN ENDO-1,4-BETA-MANNOSIDASE E-RELATED"/>
    <property type="match status" value="1"/>
</dbReference>
<keyword evidence="3 4" id="KW-0326">Glycosidase</keyword>
<comment type="similarity">
    <text evidence="1 4 8">Belongs to the glycosyl hydrolase 26 family.</text>
</comment>
<dbReference type="GO" id="GO:0016985">
    <property type="term" value="F:mannan endo-1,4-beta-mannosidase activity"/>
    <property type="evidence" value="ECO:0007669"/>
    <property type="project" value="UniProtKB-UniRule"/>
</dbReference>
<sequence length="376" mass="43443">MIKNGYHVMKAGIFASSILIISLIPACSRSQVMPSDKNATAETVMLYQNLARLTDKGIMFGHQDDLAYGVGWKNIPGKSDVKEVTGEYPAVYGWDLGSLERDSLDNFDGVNFQQMTAFIQETYKRGGINTISWHLNDPVTGKTAWSTPLGSVNAILNDAKYKSVYVSWLDKFAFFILKAQGNDKGVPIIYRPFHEHTGNWFWWGKSSCTPGEFKALWKFTVDYLRNEKHLHNLLFAYSAGPYTTENELMDRYPGDDYVDVIGTDIYCDSNVNYFVQDIKKRLEILNTVAKKHNKIPALTEVGYENVPQADWWTKVLLPELLPYKLSYMLVWRNWKTEHFFVPYKGQISEEDFKQLYRHPRTLFQKDVSKKIYRKKL</sequence>
<dbReference type="PRINTS" id="PR00739">
    <property type="entry name" value="GLHYDRLASE26"/>
</dbReference>
<comment type="catalytic activity">
    <reaction evidence="4">
        <text>Random hydrolysis of (1-&gt;4)-beta-D-mannosidic linkages in mannans, galactomannans and glucomannans.</text>
        <dbReference type="EC" id="3.2.1.78"/>
    </reaction>
</comment>
<organism evidence="10 11">
    <name type="scientific">Mucilaginibacter limnophilus</name>
    <dbReference type="NCBI Taxonomy" id="1932778"/>
    <lineage>
        <taxon>Bacteria</taxon>
        <taxon>Pseudomonadati</taxon>
        <taxon>Bacteroidota</taxon>
        <taxon>Sphingobacteriia</taxon>
        <taxon>Sphingobacteriales</taxon>
        <taxon>Sphingobacteriaceae</taxon>
        <taxon>Mucilaginibacter</taxon>
    </lineage>
</organism>
<feature type="site" description="Plays an important role in maintaining the position of the catalytic nucleophile" evidence="7">
    <location>
        <position position="194"/>
    </location>
</feature>
<dbReference type="PANTHER" id="PTHR40079:SF4">
    <property type="entry name" value="GH26 DOMAIN-CONTAINING PROTEIN-RELATED"/>
    <property type="match status" value="1"/>
</dbReference>
<feature type="active site" description="Proton donor" evidence="5 8">
    <location>
        <position position="195"/>
    </location>
</feature>
<evidence type="ECO:0000256" key="6">
    <source>
        <dbReference type="PIRSR" id="PIRSR018168-2"/>
    </source>
</evidence>
<reference evidence="10 11" key="1">
    <citation type="submission" date="2019-01" db="EMBL/GenBank/DDBJ databases">
        <authorList>
            <person name="Chen W.-M."/>
        </authorList>
    </citation>
    <scope>NUCLEOTIDE SEQUENCE [LARGE SCALE GENOMIC DNA]</scope>
    <source>
        <strain evidence="10 11">YBJ-36</strain>
    </source>
</reference>
<dbReference type="InterPro" id="IPR022790">
    <property type="entry name" value="GH26_dom"/>
</dbReference>
<keyword evidence="4" id="KW-0964">Secreted</keyword>
<gene>
    <name evidence="10" type="ORF">EOD41_11025</name>
</gene>